<dbReference type="CDD" id="cd01641">
    <property type="entry name" value="Bacterial_IMPase_like_1"/>
    <property type="match status" value="1"/>
</dbReference>
<dbReference type="PANTHER" id="PTHR20854">
    <property type="entry name" value="INOSITOL MONOPHOSPHATASE"/>
    <property type="match status" value="1"/>
</dbReference>
<evidence type="ECO:0000256" key="3">
    <source>
        <dbReference type="ARBA" id="ARBA00009759"/>
    </source>
</evidence>
<comment type="catalytic activity">
    <reaction evidence="10">
        <text>L-histidinol phosphate + H2O = L-histidinol + phosphate</text>
        <dbReference type="Rhea" id="RHEA:14465"/>
        <dbReference type="ChEBI" id="CHEBI:15377"/>
        <dbReference type="ChEBI" id="CHEBI:43474"/>
        <dbReference type="ChEBI" id="CHEBI:57699"/>
        <dbReference type="ChEBI" id="CHEBI:57980"/>
        <dbReference type="EC" id="3.1.3.15"/>
    </reaction>
</comment>
<reference evidence="13 14" key="1">
    <citation type="submission" date="2012-03" db="EMBL/GenBank/DDBJ databases">
        <title>The Genome Sequence of Bartonella tamiae Th239.</title>
        <authorList>
            <consortium name="The Broad Institute Genome Sequencing Platform"/>
            <consortium name="The Broad Institute Genome Sequencing Center for Infectious Disease"/>
            <person name="Feldgarden M."/>
            <person name="Kirby J."/>
            <person name="Kosoy M."/>
            <person name="Birtles R."/>
            <person name="Probert W.S."/>
            <person name="Chiaraviglio L."/>
            <person name="Young S.K."/>
            <person name="Zeng Q."/>
            <person name="Gargeya S."/>
            <person name="Fitzgerald M."/>
            <person name="Haas B."/>
            <person name="Abouelleil A."/>
            <person name="Alvarado L."/>
            <person name="Arachchi H.M."/>
            <person name="Berlin A."/>
            <person name="Chapman S.B."/>
            <person name="Gearin G."/>
            <person name="Goldberg J."/>
            <person name="Griggs A."/>
            <person name="Gujja S."/>
            <person name="Hansen M."/>
            <person name="Heiman D."/>
            <person name="Howarth C."/>
            <person name="Larimer J."/>
            <person name="Lui A."/>
            <person name="MacDonald P.J.P."/>
            <person name="McCowen C."/>
            <person name="Montmayeur A."/>
            <person name="Murphy C."/>
            <person name="Neiman D."/>
            <person name="Pearson M."/>
            <person name="Priest M."/>
            <person name="Roberts A."/>
            <person name="Saif S."/>
            <person name="Shea T."/>
            <person name="Sisk P."/>
            <person name="Stolte C."/>
            <person name="Sykes S."/>
            <person name="Wortman J."/>
            <person name="Nusbaum C."/>
            <person name="Birren B."/>
        </authorList>
    </citation>
    <scope>NUCLEOTIDE SEQUENCE [LARGE SCALE GENOMIC DNA]</scope>
    <source>
        <strain evidence="13 14">Th239</strain>
    </source>
</reference>
<keyword evidence="7" id="KW-0378">Hydrolase</keyword>
<dbReference type="EC" id="3.1.3.15" evidence="4 11"/>
<dbReference type="UniPathway" id="UPA00031">
    <property type="reaction ID" value="UER00013"/>
</dbReference>
<keyword evidence="5" id="KW-0028">Amino-acid biosynthesis</keyword>
<dbReference type="STRING" id="1094558.ME5_01351"/>
<dbReference type="NCBIfam" id="TIGR02067">
    <property type="entry name" value="his_9_HisN"/>
    <property type="match status" value="1"/>
</dbReference>
<dbReference type="Proteomes" id="UP000008952">
    <property type="component" value="Unassembled WGS sequence"/>
</dbReference>
<evidence type="ECO:0000256" key="5">
    <source>
        <dbReference type="ARBA" id="ARBA00022605"/>
    </source>
</evidence>
<keyword evidence="8 12" id="KW-0460">Magnesium</keyword>
<feature type="binding site" evidence="12">
    <location>
        <position position="87"/>
    </location>
    <ligand>
        <name>Mg(2+)</name>
        <dbReference type="ChEBI" id="CHEBI:18420"/>
        <label>1</label>
        <note>catalytic</note>
    </ligand>
</feature>
<dbReference type="Pfam" id="PF00459">
    <property type="entry name" value="Inositol_P"/>
    <property type="match status" value="1"/>
</dbReference>
<dbReference type="InterPro" id="IPR011809">
    <property type="entry name" value="His_9_proposed"/>
</dbReference>
<evidence type="ECO:0000256" key="1">
    <source>
        <dbReference type="ARBA" id="ARBA00001946"/>
    </source>
</evidence>
<dbReference type="InterPro" id="IPR020583">
    <property type="entry name" value="Inositol_monoP_metal-BS"/>
</dbReference>
<dbReference type="Gene3D" id="3.40.190.80">
    <property type="match status" value="1"/>
</dbReference>
<feature type="binding site" evidence="12">
    <location>
        <position position="69"/>
    </location>
    <ligand>
        <name>Mg(2+)</name>
        <dbReference type="ChEBI" id="CHEBI:18420"/>
        <label>1</label>
        <note>catalytic</note>
    </ligand>
</feature>
<dbReference type="GO" id="GO:0008934">
    <property type="term" value="F:inositol monophosphate 1-phosphatase activity"/>
    <property type="evidence" value="ECO:0007669"/>
    <property type="project" value="TreeGrafter"/>
</dbReference>
<keyword evidence="14" id="KW-1185">Reference proteome</keyword>
<dbReference type="eggNOG" id="COG0483">
    <property type="taxonomic scope" value="Bacteria"/>
</dbReference>
<evidence type="ECO:0000256" key="6">
    <source>
        <dbReference type="ARBA" id="ARBA00022723"/>
    </source>
</evidence>
<dbReference type="PRINTS" id="PR00377">
    <property type="entry name" value="IMPHPHTASES"/>
</dbReference>
<dbReference type="PANTHER" id="PTHR20854:SF4">
    <property type="entry name" value="INOSITOL-1-MONOPHOSPHATASE-RELATED"/>
    <property type="match status" value="1"/>
</dbReference>
<accession>J1JW43</accession>
<dbReference type="GO" id="GO:0046872">
    <property type="term" value="F:metal ion binding"/>
    <property type="evidence" value="ECO:0007669"/>
    <property type="project" value="UniProtKB-KW"/>
</dbReference>
<dbReference type="Gene3D" id="3.30.540.10">
    <property type="entry name" value="Fructose-1,6-Bisphosphatase, subunit A, domain 1"/>
    <property type="match status" value="1"/>
</dbReference>
<comment type="pathway">
    <text evidence="2">Amino-acid biosynthesis; L-histidine biosynthesis; L-histidine from 5-phospho-alpha-D-ribose 1-diphosphate: step 8/9.</text>
</comment>
<comment type="caution">
    <text evidence="13">The sequence shown here is derived from an EMBL/GenBank/DDBJ whole genome shotgun (WGS) entry which is preliminary data.</text>
</comment>
<dbReference type="OrthoDB" id="9785695at2"/>
<dbReference type="HOGENOM" id="CLU_044118_4_1_5"/>
<proteinExistence type="inferred from homology"/>
<organism evidence="13 14">
    <name type="scientific">Bartonella tamiae Th239</name>
    <dbReference type="NCBI Taxonomy" id="1094558"/>
    <lineage>
        <taxon>Bacteria</taxon>
        <taxon>Pseudomonadati</taxon>
        <taxon>Pseudomonadota</taxon>
        <taxon>Alphaproteobacteria</taxon>
        <taxon>Hyphomicrobiales</taxon>
        <taxon>Bartonellaceae</taxon>
        <taxon>Bartonella</taxon>
    </lineage>
</organism>
<comment type="similarity">
    <text evidence="3">Belongs to the inositol monophosphatase superfamily.</text>
</comment>
<protein>
    <recommendedName>
        <fullName evidence="4 11">Histidinol-phosphatase</fullName>
        <ecNumber evidence="4 11">3.1.3.15</ecNumber>
    </recommendedName>
</protein>
<dbReference type="InterPro" id="IPR000760">
    <property type="entry name" value="Inositol_monophosphatase-like"/>
</dbReference>
<dbReference type="PATRIC" id="fig|1094558.3.peg.1452"/>
<dbReference type="GO" id="GO:0007165">
    <property type="term" value="P:signal transduction"/>
    <property type="evidence" value="ECO:0007669"/>
    <property type="project" value="TreeGrafter"/>
</dbReference>
<dbReference type="PROSITE" id="PS00629">
    <property type="entry name" value="IMP_1"/>
    <property type="match status" value="1"/>
</dbReference>
<feature type="binding site" evidence="12">
    <location>
        <position position="85"/>
    </location>
    <ligand>
        <name>Mg(2+)</name>
        <dbReference type="ChEBI" id="CHEBI:18420"/>
        <label>1</label>
        <note>catalytic</note>
    </ligand>
</feature>
<dbReference type="GO" id="GO:0004401">
    <property type="term" value="F:histidinol-phosphatase activity"/>
    <property type="evidence" value="ECO:0007669"/>
    <property type="project" value="UniProtKB-UniRule"/>
</dbReference>
<evidence type="ECO:0000256" key="4">
    <source>
        <dbReference type="ARBA" id="ARBA00013085"/>
    </source>
</evidence>
<evidence type="ECO:0000256" key="2">
    <source>
        <dbReference type="ARBA" id="ARBA00004970"/>
    </source>
</evidence>
<dbReference type="AlphaFoldDB" id="J1JW43"/>
<evidence type="ECO:0000256" key="11">
    <source>
        <dbReference type="NCBIfam" id="TIGR02067"/>
    </source>
</evidence>
<evidence type="ECO:0000256" key="8">
    <source>
        <dbReference type="ARBA" id="ARBA00022842"/>
    </source>
</evidence>
<dbReference type="GO" id="GO:0006020">
    <property type="term" value="P:inositol metabolic process"/>
    <property type="evidence" value="ECO:0007669"/>
    <property type="project" value="TreeGrafter"/>
</dbReference>
<comment type="cofactor">
    <cofactor evidence="1 12">
        <name>Mg(2+)</name>
        <dbReference type="ChEBI" id="CHEBI:18420"/>
    </cofactor>
</comment>
<evidence type="ECO:0000256" key="9">
    <source>
        <dbReference type="ARBA" id="ARBA00023102"/>
    </source>
</evidence>
<name>J1JW43_9HYPH</name>
<evidence type="ECO:0000256" key="10">
    <source>
        <dbReference type="ARBA" id="ARBA00049158"/>
    </source>
</evidence>
<evidence type="ECO:0000256" key="7">
    <source>
        <dbReference type="ARBA" id="ARBA00022801"/>
    </source>
</evidence>
<keyword evidence="9" id="KW-0368">Histidine biosynthesis</keyword>
<feature type="binding site" evidence="12">
    <location>
        <position position="214"/>
    </location>
    <ligand>
        <name>Mg(2+)</name>
        <dbReference type="ChEBI" id="CHEBI:18420"/>
        <label>1</label>
        <note>catalytic</note>
    </ligand>
</feature>
<evidence type="ECO:0000256" key="12">
    <source>
        <dbReference type="PIRSR" id="PIRSR600760-2"/>
    </source>
</evidence>
<keyword evidence="6 12" id="KW-0479">Metal-binding</keyword>
<dbReference type="EMBL" id="AIMB01000008">
    <property type="protein sequence ID" value="EJF88800.1"/>
    <property type="molecule type" value="Genomic_DNA"/>
</dbReference>
<dbReference type="GO" id="GO:0000105">
    <property type="term" value="P:L-histidine biosynthetic process"/>
    <property type="evidence" value="ECO:0007669"/>
    <property type="project" value="UniProtKB-UniRule"/>
</dbReference>
<dbReference type="SUPFAM" id="SSF56655">
    <property type="entry name" value="Carbohydrate phosphatase"/>
    <property type="match status" value="1"/>
</dbReference>
<gene>
    <name evidence="13" type="ORF">ME5_01351</name>
</gene>
<sequence>MAGQIDFNFLIKLAQVACETTLPHFRQKILVTNKEKTSFDPVTIADQETERRLREIIHSYRSEDSIIGEEFPNYEGSNEYQWVIDPIDGTRSFISGLPIWGTLVGVQKNGNALIGMMVQPFTGEIFYTCGQGAYYYSLMNKTQNRLKVRNCVTIDEAILFTTAPELFLGQDKILFNKLKKSAKLTRFGTDCYAFAMLAAGHVDLVIEVGLKPYDIMALIPIIKEAGGVISQWNGEKAEYGGNIIAAATPKLYAKACTLLNS</sequence>
<evidence type="ECO:0000313" key="14">
    <source>
        <dbReference type="Proteomes" id="UP000008952"/>
    </source>
</evidence>
<feature type="binding site" evidence="12">
    <location>
        <position position="88"/>
    </location>
    <ligand>
        <name>Mg(2+)</name>
        <dbReference type="ChEBI" id="CHEBI:18420"/>
        <label>1</label>
        <note>catalytic</note>
    </ligand>
</feature>
<dbReference type="RefSeq" id="WP_008039643.1">
    <property type="nucleotide sequence ID" value="NZ_JH725147.1"/>
</dbReference>
<evidence type="ECO:0000313" key="13">
    <source>
        <dbReference type="EMBL" id="EJF88800.1"/>
    </source>
</evidence>